<dbReference type="Proteomes" id="UP000249495">
    <property type="component" value="Chromosome 1"/>
</dbReference>
<dbReference type="PROSITE" id="PS51353">
    <property type="entry name" value="ARSC"/>
    <property type="match status" value="1"/>
</dbReference>
<keyword evidence="3" id="KW-1185">Reference proteome</keyword>
<dbReference type="Pfam" id="PF03960">
    <property type="entry name" value="ArsC"/>
    <property type="match status" value="1"/>
</dbReference>
<dbReference type="InterPro" id="IPR036249">
    <property type="entry name" value="Thioredoxin-like_sf"/>
</dbReference>
<dbReference type="OrthoDB" id="9794155at2"/>
<dbReference type="STRING" id="1123303.GCA_000372425_00336"/>
<dbReference type="RefSeq" id="WP_026161873.1">
    <property type="nucleotide sequence ID" value="NZ_LS483343.1"/>
</dbReference>
<gene>
    <name evidence="2" type="primary">arsC</name>
    <name evidence="2" type="ORF">NCTC12278_00805</name>
</gene>
<dbReference type="SUPFAM" id="SSF52833">
    <property type="entry name" value="Thioredoxin-like"/>
    <property type="match status" value="1"/>
</dbReference>
<sequence length="118" mass="13656">MEKLRVYFNPACSKCKKLQVLLAGKDLEVDWVNYLENPLSKPDIERLLAKMGAQPSALIRLSPEEQSQFSEEDLLQMMVDNPALLNRPIVERKGAAFLCRPLEIIQEKMPDYDWSEYL</sequence>
<keyword evidence="2" id="KW-0560">Oxidoreductase</keyword>
<organism evidence="2 3">
    <name type="scientific">Streptococcus ferus</name>
    <dbReference type="NCBI Taxonomy" id="1345"/>
    <lineage>
        <taxon>Bacteria</taxon>
        <taxon>Bacillati</taxon>
        <taxon>Bacillota</taxon>
        <taxon>Bacilli</taxon>
        <taxon>Lactobacillales</taxon>
        <taxon>Streptococcaceae</taxon>
        <taxon>Streptococcus</taxon>
    </lineage>
</organism>
<accession>A0A2X3VFF7</accession>
<dbReference type="InterPro" id="IPR006660">
    <property type="entry name" value="Arsenate_reductase-like"/>
</dbReference>
<reference evidence="2 3" key="1">
    <citation type="submission" date="2018-06" db="EMBL/GenBank/DDBJ databases">
        <authorList>
            <consortium name="Pathogen Informatics"/>
            <person name="Doyle S."/>
        </authorList>
    </citation>
    <scope>NUCLEOTIDE SEQUENCE [LARGE SCALE GENOMIC DNA]</scope>
    <source>
        <strain evidence="2 3">NCTC12278</strain>
    </source>
</reference>
<evidence type="ECO:0000313" key="3">
    <source>
        <dbReference type="Proteomes" id="UP000249495"/>
    </source>
</evidence>
<dbReference type="PANTHER" id="PTHR30041">
    <property type="entry name" value="ARSENATE REDUCTASE"/>
    <property type="match status" value="1"/>
</dbReference>
<dbReference type="PANTHER" id="PTHR30041:SF4">
    <property type="entry name" value="ARSENATE REDUCTASE"/>
    <property type="match status" value="1"/>
</dbReference>
<evidence type="ECO:0000256" key="1">
    <source>
        <dbReference type="PROSITE-ProRule" id="PRU01282"/>
    </source>
</evidence>
<dbReference type="EMBL" id="LS483343">
    <property type="protein sequence ID" value="SQF40190.1"/>
    <property type="molecule type" value="Genomic_DNA"/>
</dbReference>
<protein>
    <submittedName>
        <fullName evidence="2">Arsenate reductase</fullName>
        <ecNumber evidence="2">1.20.4.1</ecNumber>
    </submittedName>
</protein>
<name>A0A2X3VFF7_9STRE</name>
<dbReference type="EC" id="1.20.4.1" evidence="2"/>
<evidence type="ECO:0000313" key="2">
    <source>
        <dbReference type="EMBL" id="SQF40190.1"/>
    </source>
</evidence>
<dbReference type="AlphaFoldDB" id="A0A2X3VFF7"/>
<proteinExistence type="inferred from homology"/>
<comment type="similarity">
    <text evidence="1">Belongs to the ArsC family.</text>
</comment>
<dbReference type="KEGG" id="sfer:NCTC12278_00805"/>
<dbReference type="GO" id="GO:0008794">
    <property type="term" value="F:arsenate reductase (glutaredoxin) activity"/>
    <property type="evidence" value="ECO:0007669"/>
    <property type="project" value="UniProtKB-EC"/>
</dbReference>
<dbReference type="Gene3D" id="3.40.30.10">
    <property type="entry name" value="Glutaredoxin"/>
    <property type="match status" value="1"/>
</dbReference>